<reference evidence="2" key="1">
    <citation type="submission" date="2007-11" db="EMBL/GenBank/DDBJ databases">
        <title>Complete genome sequence of Clostridium phytofermentans ISDg.</title>
        <authorList>
            <person name="Leschine S.B."/>
            <person name="Warnick T.A."/>
            <person name="Blanchard J.L."/>
            <person name="Schnell D.J."/>
            <person name="Petit E.L."/>
            <person name="LaTouf W.G."/>
            <person name="Copeland A."/>
            <person name="Lucas S."/>
            <person name="Lapidus A."/>
            <person name="Barry K."/>
            <person name="Glavina del Rio T."/>
            <person name="Dalin E."/>
            <person name="Tice H."/>
            <person name="Pitluck S."/>
            <person name="Kiss H."/>
            <person name="Brettin T."/>
            <person name="Bruce D."/>
            <person name="Detter J.C."/>
            <person name="Han C."/>
            <person name="Kuske C."/>
            <person name="Schmutz J."/>
            <person name="Larimer F."/>
            <person name="Land M."/>
            <person name="Hauser L."/>
            <person name="Kyrpides N."/>
            <person name="Kim E.A."/>
            <person name="Richardson P."/>
        </authorList>
    </citation>
    <scope>NUCLEOTIDE SEQUENCE [LARGE SCALE GENOMIC DNA]</scope>
    <source>
        <strain evidence="2">ATCC 700394 / DSM 18823 / ISDg</strain>
    </source>
</reference>
<organism evidence="1 2">
    <name type="scientific">Lachnoclostridium phytofermentans (strain ATCC 700394 / DSM 18823 / ISDg)</name>
    <name type="common">Clostridium phytofermentans</name>
    <dbReference type="NCBI Taxonomy" id="357809"/>
    <lineage>
        <taxon>Bacteria</taxon>
        <taxon>Bacillati</taxon>
        <taxon>Bacillota</taxon>
        <taxon>Clostridia</taxon>
        <taxon>Lachnospirales</taxon>
        <taxon>Lachnospiraceae</taxon>
    </lineage>
</organism>
<dbReference type="InterPro" id="IPR058087">
    <property type="entry name" value="XAC2610_dom"/>
</dbReference>
<sequence precursor="true">MTKLFERKTCFIMNLLKKSYLAFILIILLTVLQTGCATTEAEFQTDRNKNSNMKNSILHDVIVTPSEALDENEFESSPGIVEGDLVISLYYGNIDTVDGKVLYKIATKQMGEDRYVIDLEFYDNNSKELTQQLSYTLRDDFMPETVHNPLETADVNNDGSYDIIIDLGIYGKIKLALCYIYDPNQKGYIQLTGFDELMTPHYNAGYIYEELRGEFNEYGRNKYRVDGTKLVLVASLHATYGGSPNPIYTEKVLIDGKMVTTKKNVSAKEIDIKEWGCSLP</sequence>
<dbReference type="KEGG" id="cpy:Cphy_1436"/>
<proteinExistence type="predicted"/>
<evidence type="ECO:0000313" key="1">
    <source>
        <dbReference type="EMBL" id="ABX41811.1"/>
    </source>
</evidence>
<keyword evidence="2" id="KW-1185">Reference proteome</keyword>
<accession>A9KPR2</accession>
<dbReference type="NCBIfam" id="NF047539">
    <property type="entry name" value="XAC2610_fam"/>
    <property type="match status" value="1"/>
</dbReference>
<dbReference type="Proteomes" id="UP000000370">
    <property type="component" value="Chromosome"/>
</dbReference>
<dbReference type="AlphaFoldDB" id="A9KPR2"/>
<gene>
    <name evidence="1" type="ordered locus">Cphy_1436</name>
</gene>
<dbReference type="eggNOG" id="ENOG502ZGSY">
    <property type="taxonomic scope" value="Bacteria"/>
</dbReference>
<dbReference type="EMBL" id="CP000885">
    <property type="protein sequence ID" value="ABX41811.1"/>
    <property type="molecule type" value="Genomic_DNA"/>
</dbReference>
<name>A9KPR2_LACP7</name>
<dbReference type="HOGENOM" id="CLU_992897_0_0_9"/>
<protein>
    <submittedName>
        <fullName evidence="1">Uncharacterized protein</fullName>
    </submittedName>
</protein>
<evidence type="ECO:0000313" key="2">
    <source>
        <dbReference type="Proteomes" id="UP000000370"/>
    </source>
</evidence>